<sequence>MLQRPPQLAGAPVLLSMTELPYASSLEMACRQLPATAAFGTAAERLLGLALTEVPVNQLHPQSVEAKARLLRAMAQVMGGDAAQLCKALRQQILPSLRTAAQVQENLFFMRMVLAILHAVLPTHGDASPAISLWRDYWDVLENALLHQPCHI</sequence>
<protein>
    <submittedName>
        <fullName evidence="1">Uncharacterized protein</fullName>
    </submittedName>
</protein>
<keyword evidence="2" id="KW-1185">Reference proteome</keyword>
<reference evidence="1" key="1">
    <citation type="submission" date="2021-02" db="EMBL/GenBank/DDBJ databases">
        <authorList>
            <person name="Dougan E. K."/>
            <person name="Rhodes N."/>
            <person name="Thang M."/>
            <person name="Chan C."/>
        </authorList>
    </citation>
    <scope>NUCLEOTIDE SEQUENCE</scope>
</reference>
<evidence type="ECO:0000313" key="1">
    <source>
        <dbReference type="EMBL" id="CAE7702389.1"/>
    </source>
</evidence>
<dbReference type="AlphaFoldDB" id="A0A812WQS0"/>
<evidence type="ECO:0000313" key="2">
    <source>
        <dbReference type="Proteomes" id="UP000601435"/>
    </source>
</evidence>
<gene>
    <name evidence="1" type="ORF">SNEC2469_LOCUS20230</name>
</gene>
<name>A0A812WQS0_9DINO</name>
<feature type="non-terminal residue" evidence="1">
    <location>
        <position position="1"/>
    </location>
</feature>
<dbReference type="Proteomes" id="UP000601435">
    <property type="component" value="Unassembled WGS sequence"/>
</dbReference>
<accession>A0A812WQS0</accession>
<organism evidence="1 2">
    <name type="scientific">Symbiodinium necroappetens</name>
    <dbReference type="NCBI Taxonomy" id="1628268"/>
    <lineage>
        <taxon>Eukaryota</taxon>
        <taxon>Sar</taxon>
        <taxon>Alveolata</taxon>
        <taxon>Dinophyceae</taxon>
        <taxon>Suessiales</taxon>
        <taxon>Symbiodiniaceae</taxon>
        <taxon>Symbiodinium</taxon>
    </lineage>
</organism>
<dbReference type="OrthoDB" id="447519at2759"/>
<comment type="caution">
    <text evidence="1">The sequence shown here is derived from an EMBL/GenBank/DDBJ whole genome shotgun (WGS) entry which is preliminary data.</text>
</comment>
<dbReference type="EMBL" id="CAJNJA010035075">
    <property type="protein sequence ID" value="CAE7702389.1"/>
    <property type="molecule type" value="Genomic_DNA"/>
</dbReference>
<proteinExistence type="predicted"/>